<accession>A0A138AU76</accession>
<comment type="caution">
    <text evidence="2">The sequence shown here is derived from an EMBL/GenBank/DDBJ whole genome shotgun (WGS) entry which is preliminary data.</text>
</comment>
<dbReference type="STRING" id="239498.AXK60_22800"/>
<proteinExistence type="predicted"/>
<protein>
    <submittedName>
        <fullName evidence="2">Uncharacterized protein</fullName>
    </submittedName>
</protein>
<name>A0A138AU76_9ACTN</name>
<feature type="compositionally biased region" description="Basic and acidic residues" evidence="1">
    <location>
        <begin position="372"/>
        <end position="382"/>
    </location>
</feature>
<sequence>MSFTPSDDRTLVEVIHESDDTLYPLHEQYEGQHEPQPAYIELQLGTGRLGTYVNPHIGGSEPRHHHGEDRLYEVENTKMSSQAVNALLDELIPLAQRVLDGADTGINYLSGNRYATLDADAEEAEEQIAEAIRKFRYEGPGVTDEQRARLVDSYTEQVARDLSTEWGSRLVDADYDFTPFARGVAEGFVDQLIACDEAPYPLPTFDWDLGGTTWDEFTHAVESGDVPAPQGFGLKARVARLLGDAPAFTRTYGNPEVKAWVDEDNSIVEVRAERLIACSRCGQSVRVSGRVAEFDQAGTEAGGFDHQHGCGAWTEPTSAVLRVTSGTSDDELADLITDVINADDADQGEREDAARDREAAANVALTEAAEALREARDARDEAESAVETAQDDLDEAQDAGRDTSDAEVAITAARVALAEAESAVEAANEAVQEASGELADAEAGLY</sequence>
<dbReference type="Proteomes" id="UP000070258">
    <property type="component" value="Unassembled WGS sequence"/>
</dbReference>
<dbReference type="EMBL" id="LSRF01000009">
    <property type="protein sequence ID" value="KXP13936.1"/>
    <property type="molecule type" value="Genomic_DNA"/>
</dbReference>
<feature type="region of interest" description="Disordered" evidence="1">
    <location>
        <begin position="424"/>
        <end position="446"/>
    </location>
</feature>
<gene>
    <name evidence="2" type="ORF">AXK60_22800</name>
</gene>
<dbReference type="OrthoDB" id="3259824at2"/>
<evidence type="ECO:0000313" key="2">
    <source>
        <dbReference type="EMBL" id="KXP13936.1"/>
    </source>
</evidence>
<evidence type="ECO:0000256" key="1">
    <source>
        <dbReference type="SAM" id="MobiDB-lite"/>
    </source>
</evidence>
<dbReference type="AlphaFoldDB" id="A0A138AU76"/>
<feature type="compositionally biased region" description="Low complexity" evidence="1">
    <location>
        <begin position="424"/>
        <end position="434"/>
    </location>
</feature>
<evidence type="ECO:0000313" key="3">
    <source>
        <dbReference type="Proteomes" id="UP000070258"/>
    </source>
</evidence>
<dbReference type="RefSeq" id="WP_068570372.1">
    <property type="nucleotide sequence ID" value="NZ_LSRF01000009.1"/>
</dbReference>
<reference evidence="3" key="1">
    <citation type="submission" date="2016-02" db="EMBL/GenBank/DDBJ databases">
        <authorList>
            <person name="Wen L."/>
            <person name="He K."/>
            <person name="Yang H."/>
        </authorList>
    </citation>
    <scope>NUCLEOTIDE SEQUENCE [LARGE SCALE GENOMIC DNA]</scope>
    <source>
        <strain evidence="3">JCM 15929</strain>
    </source>
</reference>
<organism evidence="2 3">
    <name type="scientific">Tsukamurella pseudospumae</name>
    <dbReference type="NCBI Taxonomy" id="239498"/>
    <lineage>
        <taxon>Bacteria</taxon>
        <taxon>Bacillati</taxon>
        <taxon>Actinomycetota</taxon>
        <taxon>Actinomycetes</taxon>
        <taxon>Mycobacteriales</taxon>
        <taxon>Tsukamurellaceae</taxon>
        <taxon>Tsukamurella</taxon>
    </lineage>
</organism>
<feature type="region of interest" description="Disordered" evidence="1">
    <location>
        <begin position="372"/>
        <end position="405"/>
    </location>
</feature>